<dbReference type="AlphaFoldDB" id="A0A918RLP9"/>
<dbReference type="SMART" id="SM00422">
    <property type="entry name" value="HTH_MERR"/>
    <property type="match status" value="1"/>
</dbReference>
<sequence>MTTISDAASQLGVSPHTLRYYEKIKLIPPVAKSAAGRRNYSNNDIVHIQFIKRAQRMQFTLDEIKLLLDLDRSNAAPKPPARALVAEKLTAIEENLQELKQLKRDLTQMLDACVQSSESEVCPIIEGLKHAPSKEKSNDQTHN</sequence>
<reference evidence="6" key="1">
    <citation type="journal article" date="2014" name="Int. J. Syst. Evol. Microbiol.">
        <title>Complete genome sequence of Corynebacterium casei LMG S-19264T (=DSM 44701T), isolated from a smear-ripened cheese.</title>
        <authorList>
            <consortium name="US DOE Joint Genome Institute (JGI-PGF)"/>
            <person name="Walter F."/>
            <person name="Albersmeier A."/>
            <person name="Kalinowski J."/>
            <person name="Ruckert C."/>
        </authorList>
    </citation>
    <scope>NUCLEOTIDE SEQUENCE</scope>
    <source>
        <strain evidence="6">KCTC 12711</strain>
    </source>
</reference>
<gene>
    <name evidence="6" type="ORF">GCM10008090_11270</name>
</gene>
<keyword evidence="4" id="KW-0175">Coiled coil</keyword>
<dbReference type="PANTHER" id="PTHR30204">
    <property type="entry name" value="REDOX-CYCLING DRUG-SENSING TRANSCRIPTIONAL ACTIVATOR SOXR"/>
    <property type="match status" value="1"/>
</dbReference>
<dbReference type="GO" id="GO:0003677">
    <property type="term" value="F:DNA binding"/>
    <property type="evidence" value="ECO:0007669"/>
    <property type="project" value="UniProtKB-KW"/>
</dbReference>
<feature type="domain" description="HTH merR-type" evidence="5">
    <location>
        <begin position="1"/>
        <end position="70"/>
    </location>
</feature>
<dbReference type="Proteomes" id="UP000614811">
    <property type="component" value="Unassembled WGS sequence"/>
</dbReference>
<dbReference type="InterPro" id="IPR047057">
    <property type="entry name" value="MerR_fam"/>
</dbReference>
<dbReference type="Gene3D" id="1.10.1660.10">
    <property type="match status" value="1"/>
</dbReference>
<dbReference type="PROSITE" id="PS50937">
    <property type="entry name" value="HTH_MERR_2"/>
    <property type="match status" value="1"/>
</dbReference>
<dbReference type="SUPFAM" id="SSF46955">
    <property type="entry name" value="Putative DNA-binding domain"/>
    <property type="match status" value="1"/>
</dbReference>
<dbReference type="GO" id="GO:0003700">
    <property type="term" value="F:DNA-binding transcription factor activity"/>
    <property type="evidence" value="ECO:0007669"/>
    <property type="project" value="InterPro"/>
</dbReference>
<reference evidence="6" key="2">
    <citation type="submission" date="2020-09" db="EMBL/GenBank/DDBJ databases">
        <authorList>
            <person name="Sun Q."/>
            <person name="Kim S."/>
        </authorList>
    </citation>
    <scope>NUCLEOTIDE SEQUENCE</scope>
    <source>
        <strain evidence="6">KCTC 12711</strain>
    </source>
</reference>
<dbReference type="InterPro" id="IPR000551">
    <property type="entry name" value="MerR-type_HTH_dom"/>
</dbReference>
<dbReference type="PRINTS" id="PR00040">
    <property type="entry name" value="HTHMERR"/>
</dbReference>
<proteinExistence type="predicted"/>
<feature type="coiled-coil region" evidence="4">
    <location>
        <begin position="82"/>
        <end position="112"/>
    </location>
</feature>
<comment type="caution">
    <text evidence="6">The sequence shown here is derived from an EMBL/GenBank/DDBJ whole genome shotgun (WGS) entry which is preliminary data.</text>
</comment>
<evidence type="ECO:0000256" key="4">
    <source>
        <dbReference type="SAM" id="Coils"/>
    </source>
</evidence>
<evidence type="ECO:0000259" key="5">
    <source>
        <dbReference type="PROSITE" id="PS50937"/>
    </source>
</evidence>
<keyword evidence="3" id="KW-0804">Transcription</keyword>
<name>A0A918RLP9_9GAMM</name>
<dbReference type="RefSeq" id="WP_189399070.1">
    <property type="nucleotide sequence ID" value="NZ_BMXA01000002.1"/>
</dbReference>
<accession>A0A918RLP9</accession>
<organism evidence="6 7">
    <name type="scientific">Arenicella chitinivorans</name>
    <dbReference type="NCBI Taxonomy" id="1329800"/>
    <lineage>
        <taxon>Bacteria</taxon>
        <taxon>Pseudomonadati</taxon>
        <taxon>Pseudomonadota</taxon>
        <taxon>Gammaproteobacteria</taxon>
        <taxon>Arenicellales</taxon>
        <taxon>Arenicellaceae</taxon>
        <taxon>Arenicella</taxon>
    </lineage>
</organism>
<dbReference type="InterPro" id="IPR009061">
    <property type="entry name" value="DNA-bd_dom_put_sf"/>
</dbReference>
<protein>
    <submittedName>
        <fullName evidence="6">Cu(I)-responsive transcriptional regulator</fullName>
    </submittedName>
</protein>
<keyword evidence="1" id="KW-0805">Transcription regulation</keyword>
<evidence type="ECO:0000313" key="6">
    <source>
        <dbReference type="EMBL" id="GHA03791.1"/>
    </source>
</evidence>
<keyword evidence="7" id="KW-1185">Reference proteome</keyword>
<dbReference type="EMBL" id="BMXA01000002">
    <property type="protein sequence ID" value="GHA03791.1"/>
    <property type="molecule type" value="Genomic_DNA"/>
</dbReference>
<keyword evidence="2" id="KW-0238">DNA-binding</keyword>
<evidence type="ECO:0000256" key="1">
    <source>
        <dbReference type="ARBA" id="ARBA00023015"/>
    </source>
</evidence>
<dbReference type="PANTHER" id="PTHR30204:SF94">
    <property type="entry name" value="HEAVY METAL-DEPENDENT TRANSCRIPTIONAL REGULATOR HI_0293-RELATED"/>
    <property type="match status" value="1"/>
</dbReference>
<dbReference type="Pfam" id="PF13411">
    <property type="entry name" value="MerR_1"/>
    <property type="match status" value="1"/>
</dbReference>
<evidence type="ECO:0000313" key="7">
    <source>
        <dbReference type="Proteomes" id="UP000614811"/>
    </source>
</evidence>
<dbReference type="CDD" id="cd04770">
    <property type="entry name" value="HTH_HMRTR"/>
    <property type="match status" value="1"/>
</dbReference>
<evidence type="ECO:0000256" key="2">
    <source>
        <dbReference type="ARBA" id="ARBA00023125"/>
    </source>
</evidence>
<evidence type="ECO:0000256" key="3">
    <source>
        <dbReference type="ARBA" id="ARBA00023163"/>
    </source>
</evidence>